<evidence type="ECO:0000259" key="1">
    <source>
        <dbReference type="Pfam" id="PF07883"/>
    </source>
</evidence>
<dbReference type="GeneID" id="1440730"/>
<dbReference type="Pfam" id="PF07883">
    <property type="entry name" value="Cupin_2"/>
    <property type="match status" value="1"/>
</dbReference>
<dbReference type="InterPro" id="IPR011051">
    <property type="entry name" value="RmlC_Cupin_sf"/>
</dbReference>
<dbReference type="CDD" id="cd02222">
    <property type="entry name" value="cupin_TM1459-like"/>
    <property type="match status" value="1"/>
</dbReference>
<gene>
    <name evidence="2" type="ORF">TVG0221806</name>
</gene>
<dbReference type="PhylomeDB" id="Q97C89"/>
<dbReference type="SUPFAM" id="SSF51182">
    <property type="entry name" value="RmlC-like cupins"/>
    <property type="match status" value="1"/>
</dbReference>
<keyword evidence="3" id="KW-1185">Reference proteome</keyword>
<feature type="domain" description="Cupin type-2" evidence="1">
    <location>
        <begin position="44"/>
        <end position="109"/>
    </location>
</feature>
<sequence length="121" mass="13521">MNAEVSNGYVKSSEEVKGDVMDGGAVIKWLITHKNGAKNYSMRLITVQKGKSTPHHHHDYEHEIFIISGKVKVKLGEQEYMAGQDDFIFIPPNVEHGMNAEEDTRMICIVPIKAAKVLLGE</sequence>
<reference evidence="2 3" key="1">
    <citation type="journal article" date="1999" name="Proc. Jpn. Acad.">
        <title>Determination of the complete genomic DNA sequence of Thermoplasma volvanium GSS1.</title>
        <authorList>
            <person name="Kawashima T."/>
            <person name="Yamamoto Y."/>
            <person name="Aramaki H."/>
            <person name="Nunoshiba T."/>
            <person name="Kawamoto T."/>
            <person name="Watanabe K."/>
            <person name="Yamazaki M."/>
            <person name="Kanehori K."/>
            <person name="Amano N."/>
            <person name="Ohya Y."/>
            <person name="Makino K."/>
            <person name="Suzuki M."/>
        </authorList>
    </citation>
    <scope>NUCLEOTIDE SEQUENCE [LARGE SCALE GENOMIC DNA]</scope>
    <source>
        <strain evidence="3">ATCC 51530 / DSM 4299 / JCM 9571 / NBRC 15438 / GSS1</strain>
    </source>
</reference>
<dbReference type="Gene3D" id="2.60.120.10">
    <property type="entry name" value="Jelly Rolls"/>
    <property type="match status" value="1"/>
</dbReference>
<protein>
    <recommendedName>
        <fullName evidence="1">Cupin type-2 domain-containing protein</fullName>
    </recommendedName>
</protein>
<dbReference type="Proteomes" id="UP000001017">
    <property type="component" value="Chromosome"/>
</dbReference>
<dbReference type="PaxDb" id="273116-14324428"/>
<evidence type="ECO:0000313" key="3">
    <source>
        <dbReference type="Proteomes" id="UP000001017"/>
    </source>
</evidence>
<dbReference type="eggNOG" id="arCOG02994">
    <property type="taxonomic scope" value="Archaea"/>
</dbReference>
<dbReference type="OrthoDB" id="23670at2157"/>
<reference evidence="2 3" key="2">
    <citation type="journal article" date="2000" name="Proc. Natl. Acad. Sci. U.S.A.">
        <title>Archaeal adaptation to higher temperatures revealed by genomic sequence of Thermoplasma volcanium.</title>
        <authorList>
            <person name="Kawashima T."/>
            <person name="Amano N."/>
            <person name="Koike H."/>
            <person name="Makino S."/>
            <person name="Higuchi S."/>
            <person name="Kawashima-Ohya Y."/>
            <person name="Watanabe K."/>
            <person name="Yamazaki M."/>
            <person name="Kanehori K."/>
            <person name="Kawamoto T."/>
            <person name="Nunoshiba T."/>
            <person name="Yamamoto Y."/>
            <person name="Aramaki H."/>
            <person name="Makino K."/>
            <person name="Suzuki M."/>
        </authorList>
    </citation>
    <scope>NUCLEOTIDE SEQUENCE [LARGE SCALE GENOMIC DNA]</scope>
    <source>
        <strain evidence="3">ATCC 51530 / DSM 4299 / JCM 9571 / NBRC 15438 / GSS1</strain>
    </source>
</reference>
<dbReference type="PANTHER" id="PTHR37694:SF1">
    <property type="entry name" value="SLR8022 PROTEIN"/>
    <property type="match status" value="1"/>
</dbReference>
<dbReference type="RefSeq" id="WP_010916470.1">
    <property type="nucleotide sequence ID" value="NC_002689.2"/>
</dbReference>
<dbReference type="HOGENOM" id="CLU_116722_4_1_2"/>
<dbReference type="KEGG" id="tvo:TVG0221806"/>
<proteinExistence type="predicted"/>
<evidence type="ECO:0000313" key="2">
    <source>
        <dbReference type="EMBL" id="BAB59356.1"/>
    </source>
</evidence>
<dbReference type="InterPro" id="IPR014710">
    <property type="entry name" value="RmlC-like_jellyroll"/>
</dbReference>
<dbReference type="STRING" id="273116.gene:9380984"/>
<name>Q97C89_THEVO</name>
<dbReference type="AlphaFoldDB" id="Q97C89"/>
<dbReference type="InterPro" id="IPR013096">
    <property type="entry name" value="Cupin_2"/>
</dbReference>
<dbReference type="EMBL" id="BA000011">
    <property type="protein sequence ID" value="BAB59356.1"/>
    <property type="molecule type" value="Genomic_DNA"/>
</dbReference>
<accession>Q97C89</accession>
<dbReference type="PANTHER" id="PTHR37694">
    <property type="entry name" value="SLR8022 PROTEIN"/>
    <property type="match status" value="1"/>
</dbReference>
<organism evidence="2 3">
    <name type="scientific">Thermoplasma volcanium (strain ATCC 51530 / DSM 4299 / JCM 9571 / NBRC 15438 / GSS1)</name>
    <dbReference type="NCBI Taxonomy" id="273116"/>
    <lineage>
        <taxon>Archaea</taxon>
        <taxon>Methanobacteriati</taxon>
        <taxon>Thermoplasmatota</taxon>
        <taxon>Thermoplasmata</taxon>
        <taxon>Thermoplasmatales</taxon>
        <taxon>Thermoplasmataceae</taxon>
        <taxon>Thermoplasma</taxon>
    </lineage>
</organism>